<organism evidence="8 9">
    <name type="scientific">Acrobeloides nanus</name>
    <dbReference type="NCBI Taxonomy" id="290746"/>
    <lineage>
        <taxon>Eukaryota</taxon>
        <taxon>Metazoa</taxon>
        <taxon>Ecdysozoa</taxon>
        <taxon>Nematoda</taxon>
        <taxon>Chromadorea</taxon>
        <taxon>Rhabditida</taxon>
        <taxon>Tylenchina</taxon>
        <taxon>Cephalobomorpha</taxon>
        <taxon>Cephaloboidea</taxon>
        <taxon>Cephalobidae</taxon>
        <taxon>Acrobeloides</taxon>
    </lineage>
</organism>
<feature type="domain" description="C3H1-type" evidence="7">
    <location>
        <begin position="151"/>
        <end position="179"/>
    </location>
</feature>
<keyword evidence="1 5" id="KW-0479">Metal-binding</keyword>
<feature type="compositionally biased region" description="Low complexity" evidence="6">
    <location>
        <begin position="270"/>
        <end position="283"/>
    </location>
</feature>
<evidence type="ECO:0000259" key="7">
    <source>
        <dbReference type="PROSITE" id="PS50103"/>
    </source>
</evidence>
<evidence type="ECO:0000256" key="2">
    <source>
        <dbReference type="ARBA" id="ARBA00022737"/>
    </source>
</evidence>
<dbReference type="PANTHER" id="PTHR12547:SF71">
    <property type="entry name" value="CCCH-TYPE ZINC FINGER PROTEIN MOE-3-RELATED"/>
    <property type="match status" value="1"/>
</dbReference>
<dbReference type="PROSITE" id="PS50103">
    <property type="entry name" value="ZF_C3H1"/>
    <property type="match status" value="2"/>
</dbReference>
<dbReference type="SMART" id="SM00356">
    <property type="entry name" value="ZnF_C3H1"/>
    <property type="match status" value="2"/>
</dbReference>
<dbReference type="Gene3D" id="4.10.1000.10">
    <property type="entry name" value="Zinc finger, CCCH-type"/>
    <property type="match status" value="2"/>
</dbReference>
<dbReference type="InterPro" id="IPR000571">
    <property type="entry name" value="Znf_CCCH"/>
</dbReference>
<evidence type="ECO:0000256" key="3">
    <source>
        <dbReference type="ARBA" id="ARBA00022771"/>
    </source>
</evidence>
<evidence type="ECO:0000313" key="8">
    <source>
        <dbReference type="Proteomes" id="UP000887540"/>
    </source>
</evidence>
<dbReference type="AlphaFoldDB" id="A0A914C1B0"/>
<evidence type="ECO:0000256" key="1">
    <source>
        <dbReference type="ARBA" id="ARBA00022723"/>
    </source>
</evidence>
<evidence type="ECO:0000256" key="4">
    <source>
        <dbReference type="ARBA" id="ARBA00022833"/>
    </source>
</evidence>
<accession>A0A914C1B0</accession>
<protein>
    <submittedName>
        <fullName evidence="9">C3H1-type domain-containing protein</fullName>
    </submittedName>
</protein>
<dbReference type="GO" id="GO:0005829">
    <property type="term" value="C:cytosol"/>
    <property type="evidence" value="ECO:0007669"/>
    <property type="project" value="TreeGrafter"/>
</dbReference>
<feature type="zinc finger region" description="C3H1-type" evidence="5">
    <location>
        <begin position="108"/>
        <end position="135"/>
    </location>
</feature>
<dbReference type="Pfam" id="PF00642">
    <property type="entry name" value="zf-CCCH"/>
    <property type="match status" value="1"/>
</dbReference>
<dbReference type="WBParaSite" id="ACRNAN_Path_150.g534.t2">
    <property type="protein sequence ID" value="ACRNAN_Path_150.g534.t2"/>
    <property type="gene ID" value="ACRNAN_Path_150.g534"/>
</dbReference>
<keyword evidence="4 5" id="KW-0862">Zinc</keyword>
<evidence type="ECO:0000313" key="9">
    <source>
        <dbReference type="WBParaSite" id="ACRNAN_Path_150.g534.t2"/>
    </source>
</evidence>
<feature type="domain" description="C3H1-type" evidence="7">
    <location>
        <begin position="108"/>
        <end position="135"/>
    </location>
</feature>
<evidence type="ECO:0000256" key="5">
    <source>
        <dbReference type="PROSITE-ProRule" id="PRU00723"/>
    </source>
</evidence>
<reference evidence="9" key="1">
    <citation type="submission" date="2022-11" db="UniProtKB">
        <authorList>
            <consortium name="WormBaseParasite"/>
        </authorList>
    </citation>
    <scope>IDENTIFICATION</scope>
</reference>
<dbReference type="PANTHER" id="PTHR12547">
    <property type="entry name" value="CCCH ZINC FINGER/TIS11-RELATED"/>
    <property type="match status" value="1"/>
</dbReference>
<feature type="zinc finger region" description="C3H1-type" evidence="5">
    <location>
        <begin position="151"/>
        <end position="179"/>
    </location>
</feature>
<dbReference type="GO" id="GO:0003730">
    <property type="term" value="F:mRNA 3'-UTR binding"/>
    <property type="evidence" value="ECO:0007669"/>
    <property type="project" value="TreeGrafter"/>
</dbReference>
<feature type="region of interest" description="Disordered" evidence="6">
    <location>
        <begin position="270"/>
        <end position="289"/>
    </location>
</feature>
<dbReference type="InterPro" id="IPR045877">
    <property type="entry name" value="ZFP36-like"/>
</dbReference>
<dbReference type="Proteomes" id="UP000887540">
    <property type="component" value="Unplaced"/>
</dbReference>
<dbReference type="SUPFAM" id="SSF90229">
    <property type="entry name" value="CCCH zinc finger"/>
    <property type="match status" value="2"/>
</dbReference>
<evidence type="ECO:0000256" key="6">
    <source>
        <dbReference type="SAM" id="MobiDB-lite"/>
    </source>
</evidence>
<dbReference type="FunFam" id="4.10.1000.10:FF:000018">
    <property type="entry name" value="Zinc finger protein"/>
    <property type="match status" value="1"/>
</dbReference>
<keyword evidence="3 5" id="KW-0863">Zinc-finger</keyword>
<sequence>MIVGDHNIPMVNTNSQIFPQDTVTAERTLALLMKNLQINTPSNQQNVMPFPNQQNTMPLSNQMQHKSSLPSISNPLQYINPAVFIQRSGQLPPVLSGAYPTRPSWEDQYKTVMCEANLKGECVYGENCRFAHSDEELRPMNFRPQPRNSRKYKTKLCEKYTSSGICPYGNNCFFIHPDNPIKQDVFDLCYRISQIDPQFSLNELDGSYPMKNRIDFSASVPVGTRFQYESLNSIAQNGFLPRLNGLRDSSNTIPYSPSYVSSISERVPSLSSTAPSTSSTSDTVHSHPLKQQVMERLRERNDFECLPPEEQLPKKSQYNPFTGGIDLSSHFSSSFAGFK</sequence>
<proteinExistence type="predicted"/>
<name>A0A914C1B0_9BILA</name>
<dbReference type="InterPro" id="IPR036855">
    <property type="entry name" value="Znf_CCCH_sf"/>
</dbReference>
<keyword evidence="2" id="KW-0677">Repeat</keyword>
<dbReference type="GO" id="GO:0008270">
    <property type="term" value="F:zinc ion binding"/>
    <property type="evidence" value="ECO:0007669"/>
    <property type="project" value="UniProtKB-KW"/>
</dbReference>
<dbReference type="GO" id="GO:0043186">
    <property type="term" value="C:P granule"/>
    <property type="evidence" value="ECO:0007669"/>
    <property type="project" value="UniProtKB-ARBA"/>
</dbReference>
<keyword evidence="8" id="KW-1185">Reference proteome</keyword>